<feature type="compositionally biased region" description="Low complexity" evidence="1">
    <location>
        <begin position="236"/>
        <end position="252"/>
    </location>
</feature>
<feature type="region of interest" description="Disordered" evidence="1">
    <location>
        <begin position="457"/>
        <end position="488"/>
    </location>
</feature>
<feature type="region of interest" description="Disordered" evidence="1">
    <location>
        <begin position="1"/>
        <end position="386"/>
    </location>
</feature>
<evidence type="ECO:0000313" key="2">
    <source>
        <dbReference type="EMBL" id="PIA19212.1"/>
    </source>
</evidence>
<reference evidence="2 3" key="1">
    <citation type="journal article" date="2015" name="Genome Biol. Evol.">
        <title>Phylogenomic analyses indicate that early fungi evolved digesting cell walls of algal ancestors of land plants.</title>
        <authorList>
            <person name="Chang Y."/>
            <person name="Wang S."/>
            <person name="Sekimoto S."/>
            <person name="Aerts A.L."/>
            <person name="Choi C."/>
            <person name="Clum A."/>
            <person name="LaButti K.M."/>
            <person name="Lindquist E.A."/>
            <person name="Yee Ngan C."/>
            <person name="Ohm R.A."/>
            <person name="Salamov A.A."/>
            <person name="Grigoriev I.V."/>
            <person name="Spatafora J.W."/>
            <person name="Berbee M.L."/>
        </authorList>
    </citation>
    <scope>NUCLEOTIDE SEQUENCE [LARGE SCALE GENOMIC DNA]</scope>
    <source>
        <strain evidence="2 3">NRRL 1564</strain>
    </source>
</reference>
<sequence>MSSGEGSLGEMDYDVPATPTRRSARLASKRQLGDTPSTPTTASRSRLKTPMLQSAARIRATPTKSQSERRSTSRTKQATSKDLLDESPTIRPRSRSKLDPRKTGATSRTRATPKKDSADKRLASGTRATPKKEATSKTIGAVKRTARSTRSTTKTPKEETEGEDTKSRPPVHPDLEAAAKTLASLAGSRSSRTSSNASSSRQLVFADALKSVQQSDDDSDISDLSDVGDPHFASLMTAEAESATMSAAESAAGSVYGESDSEAPAALSKKPSATAATTSVSTARGLHTRFDNSTKADSSGEEEEQLGDTQRTVEGNSVAIEDESDSDEAPEVVTSKKPIVKTVVADANASKDETSKPNDVAAEPSTRAIKKRRARHRKRAATTEAAKGMSTVLANTTEQQKYVLGGLNSAQLPSEIPTELQLGTIGRVRMNSSTESSEEHSTENRLDASVLDEFGAESTKRKHEEYGTGAASRLKKKSKKNKKVKDRSSRVVSGIRVVAAKKPTKLSLLDMLAQNSISAKVRKFTHEKRGGSRIRRSVPLDAIAKRNNQPAINFLK</sequence>
<dbReference type="OrthoDB" id="5585315at2759"/>
<organism evidence="2 3">
    <name type="scientific">Coemansia reversa (strain ATCC 12441 / NRRL 1564)</name>
    <dbReference type="NCBI Taxonomy" id="763665"/>
    <lineage>
        <taxon>Eukaryota</taxon>
        <taxon>Fungi</taxon>
        <taxon>Fungi incertae sedis</taxon>
        <taxon>Zoopagomycota</taxon>
        <taxon>Kickxellomycotina</taxon>
        <taxon>Kickxellomycetes</taxon>
        <taxon>Kickxellales</taxon>
        <taxon>Kickxellaceae</taxon>
        <taxon>Coemansia</taxon>
    </lineage>
</organism>
<dbReference type="EMBL" id="KZ303487">
    <property type="protein sequence ID" value="PIA19212.1"/>
    <property type="molecule type" value="Genomic_DNA"/>
</dbReference>
<feature type="compositionally biased region" description="Low complexity" evidence="1">
    <location>
        <begin position="182"/>
        <end position="203"/>
    </location>
</feature>
<feature type="compositionally biased region" description="Basic and acidic residues" evidence="1">
    <location>
        <begin position="113"/>
        <end position="122"/>
    </location>
</feature>
<feature type="compositionally biased region" description="Acidic residues" evidence="1">
    <location>
        <begin position="320"/>
        <end position="330"/>
    </location>
</feature>
<protein>
    <submittedName>
        <fullName evidence="2">Uncharacterized protein</fullName>
    </submittedName>
</protein>
<keyword evidence="3" id="KW-1185">Reference proteome</keyword>
<dbReference type="AlphaFoldDB" id="A0A2G5BJQ5"/>
<name>A0A2G5BJQ5_COERN</name>
<dbReference type="STRING" id="763665.A0A2G5BJQ5"/>
<evidence type="ECO:0000256" key="1">
    <source>
        <dbReference type="SAM" id="MobiDB-lite"/>
    </source>
</evidence>
<dbReference type="Proteomes" id="UP000242474">
    <property type="component" value="Unassembled WGS sequence"/>
</dbReference>
<evidence type="ECO:0000313" key="3">
    <source>
        <dbReference type="Proteomes" id="UP000242474"/>
    </source>
</evidence>
<feature type="compositionally biased region" description="Basic and acidic residues" evidence="1">
    <location>
        <begin position="155"/>
        <end position="177"/>
    </location>
</feature>
<gene>
    <name evidence="2" type="ORF">COEREDRAFT_95374</name>
</gene>
<feature type="compositionally biased region" description="Low complexity" evidence="1">
    <location>
        <begin position="263"/>
        <end position="283"/>
    </location>
</feature>
<feature type="compositionally biased region" description="Basic residues" evidence="1">
    <location>
        <begin position="473"/>
        <end position="485"/>
    </location>
</feature>
<feature type="compositionally biased region" description="Basic residues" evidence="1">
    <location>
        <begin position="368"/>
        <end position="380"/>
    </location>
</feature>
<feature type="compositionally biased region" description="Low complexity" evidence="1">
    <location>
        <begin position="35"/>
        <end position="44"/>
    </location>
</feature>
<accession>A0A2G5BJQ5</accession>
<proteinExistence type="predicted"/>